<proteinExistence type="predicted"/>
<evidence type="ECO:0000313" key="1">
    <source>
        <dbReference type="EMBL" id="KAK5836354.1"/>
    </source>
</evidence>
<dbReference type="EMBL" id="JARKNE010000004">
    <property type="protein sequence ID" value="KAK5836354.1"/>
    <property type="molecule type" value="Genomic_DNA"/>
</dbReference>
<accession>A0ABR0QAX2</accession>
<comment type="caution">
    <text evidence="1">The sequence shown here is derived from an EMBL/GenBank/DDBJ whole genome shotgun (WGS) entry which is preliminary data.</text>
</comment>
<reference evidence="1 2" key="1">
    <citation type="submission" date="2023-03" db="EMBL/GenBank/DDBJ databases">
        <title>WGS of Gossypium arboreum.</title>
        <authorList>
            <person name="Yu D."/>
        </authorList>
    </citation>
    <scope>NUCLEOTIDE SEQUENCE [LARGE SCALE GENOMIC DNA]</scope>
    <source>
        <tissue evidence="1">Leaf</tissue>
    </source>
</reference>
<protein>
    <submittedName>
        <fullName evidence="1">Uncharacterized protein</fullName>
    </submittedName>
</protein>
<keyword evidence="2" id="KW-1185">Reference proteome</keyword>
<evidence type="ECO:0000313" key="2">
    <source>
        <dbReference type="Proteomes" id="UP001358586"/>
    </source>
</evidence>
<dbReference type="Proteomes" id="UP001358586">
    <property type="component" value="Chromosome 4"/>
</dbReference>
<gene>
    <name evidence="1" type="ORF">PVK06_012139</name>
</gene>
<sequence length="79" mass="8980">MPSCKIIELSNSKRLSNMLDIMEQKWKTLQEISKALAPREEVVHDVPNLDPGDPCFNVDYIELDNSIQQEFGTEDPGMS</sequence>
<organism evidence="1 2">
    <name type="scientific">Gossypium arboreum</name>
    <name type="common">Tree cotton</name>
    <name type="synonym">Gossypium nanking</name>
    <dbReference type="NCBI Taxonomy" id="29729"/>
    <lineage>
        <taxon>Eukaryota</taxon>
        <taxon>Viridiplantae</taxon>
        <taxon>Streptophyta</taxon>
        <taxon>Embryophyta</taxon>
        <taxon>Tracheophyta</taxon>
        <taxon>Spermatophyta</taxon>
        <taxon>Magnoliopsida</taxon>
        <taxon>eudicotyledons</taxon>
        <taxon>Gunneridae</taxon>
        <taxon>Pentapetalae</taxon>
        <taxon>rosids</taxon>
        <taxon>malvids</taxon>
        <taxon>Malvales</taxon>
        <taxon>Malvaceae</taxon>
        <taxon>Malvoideae</taxon>
        <taxon>Gossypium</taxon>
    </lineage>
</organism>
<name>A0ABR0QAX2_GOSAR</name>